<proteinExistence type="predicted"/>
<dbReference type="SUPFAM" id="SSF81296">
    <property type="entry name" value="E set domains"/>
    <property type="match status" value="1"/>
</dbReference>
<feature type="signal peptide" evidence="1">
    <location>
        <begin position="1"/>
        <end position="19"/>
    </location>
</feature>
<evidence type="ECO:0000313" key="2">
    <source>
        <dbReference type="EMBL" id="OXA39334.1"/>
    </source>
</evidence>
<name>A0A226D387_FOLCA</name>
<keyword evidence="1" id="KW-0732">Signal</keyword>
<feature type="chain" id="PRO_5012104185" evidence="1">
    <location>
        <begin position="20"/>
        <end position="144"/>
    </location>
</feature>
<protein>
    <submittedName>
        <fullName evidence="2">Uncharacterized protein</fullName>
    </submittedName>
</protein>
<comment type="caution">
    <text evidence="2">The sequence shown here is derived from an EMBL/GenBank/DDBJ whole genome shotgun (WGS) entry which is preliminary data.</text>
</comment>
<dbReference type="Proteomes" id="UP000198287">
    <property type="component" value="Unassembled WGS sequence"/>
</dbReference>
<accession>A0A226D387</accession>
<dbReference type="EMBL" id="LNIX01000039">
    <property type="protein sequence ID" value="OXA39334.1"/>
    <property type="molecule type" value="Genomic_DNA"/>
</dbReference>
<dbReference type="InterPro" id="IPR014756">
    <property type="entry name" value="Ig_E-set"/>
</dbReference>
<sequence length="144" mass="15488">MQFSTILAAILSCICLAAAGVVNVTRCEGFGTPIQTRISDCEGYCRFQPGQVYNAEQDFMPSGATPSLTLMVEICLQSGGGVCMQIIDAPLPNSSVQPGFLYTAKYSVVPNDVLSNRTVEMRAYISHTGTTRVDVCVYCDVDVL</sequence>
<dbReference type="AlphaFoldDB" id="A0A226D387"/>
<evidence type="ECO:0000256" key="1">
    <source>
        <dbReference type="SAM" id="SignalP"/>
    </source>
</evidence>
<organism evidence="2 3">
    <name type="scientific">Folsomia candida</name>
    <name type="common">Springtail</name>
    <dbReference type="NCBI Taxonomy" id="158441"/>
    <lineage>
        <taxon>Eukaryota</taxon>
        <taxon>Metazoa</taxon>
        <taxon>Ecdysozoa</taxon>
        <taxon>Arthropoda</taxon>
        <taxon>Hexapoda</taxon>
        <taxon>Collembola</taxon>
        <taxon>Entomobryomorpha</taxon>
        <taxon>Isotomoidea</taxon>
        <taxon>Isotomidae</taxon>
        <taxon>Proisotominae</taxon>
        <taxon>Folsomia</taxon>
    </lineage>
</organism>
<keyword evidence="3" id="KW-1185">Reference proteome</keyword>
<gene>
    <name evidence="2" type="ORF">Fcan01_25899</name>
</gene>
<reference evidence="2 3" key="1">
    <citation type="submission" date="2015-12" db="EMBL/GenBank/DDBJ databases">
        <title>The genome of Folsomia candida.</title>
        <authorList>
            <person name="Faddeeva A."/>
            <person name="Derks M.F."/>
            <person name="Anvar Y."/>
            <person name="Smit S."/>
            <person name="Van Straalen N."/>
            <person name="Roelofs D."/>
        </authorList>
    </citation>
    <scope>NUCLEOTIDE SEQUENCE [LARGE SCALE GENOMIC DNA]</scope>
    <source>
        <strain evidence="2 3">VU population</strain>
        <tissue evidence="2">Whole body</tissue>
    </source>
</reference>
<evidence type="ECO:0000313" key="3">
    <source>
        <dbReference type="Proteomes" id="UP000198287"/>
    </source>
</evidence>